<keyword evidence="3 5" id="KW-0547">Nucleotide-binding</keyword>
<evidence type="ECO:0000256" key="5">
    <source>
        <dbReference type="HAMAP-Rule" id="MF_00235"/>
    </source>
</evidence>
<dbReference type="EC" id="2.7.4.3" evidence="5 7"/>
<evidence type="ECO:0000256" key="4">
    <source>
        <dbReference type="ARBA" id="ARBA00022777"/>
    </source>
</evidence>
<dbReference type="NCBIfam" id="NF011105">
    <property type="entry name" value="PRK14532.1"/>
    <property type="match status" value="1"/>
</dbReference>
<dbReference type="NCBIfam" id="NF001381">
    <property type="entry name" value="PRK00279.1-3"/>
    <property type="match status" value="1"/>
</dbReference>
<dbReference type="InterPro" id="IPR000850">
    <property type="entry name" value="Adenylat/UMP-CMP_kin"/>
</dbReference>
<feature type="binding site" evidence="5">
    <location>
        <position position="173"/>
    </location>
    <ligand>
        <name>ATP</name>
        <dbReference type="ChEBI" id="CHEBI:30616"/>
    </ligand>
</feature>
<dbReference type="PRINTS" id="PR00094">
    <property type="entry name" value="ADENYLTKNASE"/>
</dbReference>
<sequence length="195" mass="20880">MERVVLFGPPGVGKGTQGGRLAAALGVPAISTGDLFRAHVRDKTELGNRLSALIASGDYVPDSVTNTMLAERLAEPDVARGFLLDGYPRTADQVAELDRLLALAGTSLDAVVLLAAPDEVLEERLLKRAADQGRSDDTPEVIRHRLALYHRETAPLVALYDAADLVLRVDGTGTPDEVHERLLAVIGLRERTPSS</sequence>
<feature type="binding site" evidence="5">
    <location>
        <position position="32"/>
    </location>
    <ligand>
        <name>AMP</name>
        <dbReference type="ChEBI" id="CHEBI:456215"/>
    </ligand>
</feature>
<protein>
    <recommendedName>
        <fullName evidence="5 7">Adenylate kinase</fullName>
        <shortName evidence="5">AK</shortName>
        <ecNumber evidence="5 7">2.7.4.3</ecNumber>
    </recommendedName>
    <alternativeName>
        <fullName evidence="5">ATP-AMP transphosphorylase</fullName>
    </alternativeName>
    <alternativeName>
        <fullName evidence="5">ATP:AMP phosphotransferase</fullName>
    </alternativeName>
    <alternativeName>
        <fullName evidence="5">Adenylate monophosphate kinase</fullName>
    </alternativeName>
</protein>
<accession>A0ABP8ZGN6</accession>
<feature type="region of interest" description="NMP" evidence="5">
    <location>
        <begin position="31"/>
        <end position="60"/>
    </location>
</feature>
<dbReference type="Proteomes" id="UP001500121">
    <property type="component" value="Unassembled WGS sequence"/>
</dbReference>
<dbReference type="NCBIfam" id="NF011100">
    <property type="entry name" value="PRK14527.1"/>
    <property type="match status" value="1"/>
</dbReference>
<name>A0ABP8ZGN6_9MICO</name>
<dbReference type="Pfam" id="PF00406">
    <property type="entry name" value="ADK"/>
    <property type="match status" value="1"/>
</dbReference>
<dbReference type="GO" id="GO:0016301">
    <property type="term" value="F:kinase activity"/>
    <property type="evidence" value="ECO:0007669"/>
    <property type="project" value="UniProtKB-KW"/>
</dbReference>
<gene>
    <name evidence="5" type="primary">adk</name>
    <name evidence="8" type="ORF">GCM10025783_32230</name>
</gene>
<comment type="catalytic activity">
    <reaction evidence="5 7">
        <text>AMP + ATP = 2 ADP</text>
        <dbReference type="Rhea" id="RHEA:12973"/>
        <dbReference type="ChEBI" id="CHEBI:30616"/>
        <dbReference type="ChEBI" id="CHEBI:456215"/>
        <dbReference type="ChEBI" id="CHEBI:456216"/>
        <dbReference type="EC" id="2.7.4.3"/>
    </reaction>
</comment>
<evidence type="ECO:0000256" key="6">
    <source>
        <dbReference type="RuleBase" id="RU003330"/>
    </source>
</evidence>
<keyword evidence="5 7" id="KW-0067">ATP-binding</keyword>
<dbReference type="InterPro" id="IPR027417">
    <property type="entry name" value="P-loop_NTPase"/>
</dbReference>
<dbReference type="SUPFAM" id="SSF52540">
    <property type="entry name" value="P-loop containing nucleoside triphosphate hydrolases"/>
    <property type="match status" value="1"/>
</dbReference>
<dbReference type="HAMAP" id="MF_00235">
    <property type="entry name" value="Adenylate_kinase_Adk"/>
    <property type="match status" value="1"/>
</dbReference>
<dbReference type="Gene3D" id="3.40.50.300">
    <property type="entry name" value="P-loop containing nucleotide triphosphate hydrolases"/>
    <property type="match status" value="1"/>
</dbReference>
<evidence type="ECO:0000256" key="1">
    <source>
        <dbReference type="ARBA" id="ARBA00022679"/>
    </source>
</evidence>
<keyword evidence="9" id="KW-1185">Reference proteome</keyword>
<proteinExistence type="inferred from homology"/>
<feature type="binding site" evidence="5">
    <location>
        <begin position="11"/>
        <end position="16"/>
    </location>
    <ligand>
        <name>ATP</name>
        <dbReference type="ChEBI" id="CHEBI:30616"/>
    </ligand>
</feature>
<dbReference type="EMBL" id="BAABLP010000009">
    <property type="protein sequence ID" value="GAA4756438.1"/>
    <property type="molecule type" value="Genomic_DNA"/>
</dbReference>
<evidence type="ECO:0000256" key="3">
    <source>
        <dbReference type="ARBA" id="ARBA00022741"/>
    </source>
</evidence>
<comment type="caution">
    <text evidence="5">Lacks conserved residue(s) required for the propagation of feature annotation.</text>
</comment>
<dbReference type="PANTHER" id="PTHR23359">
    <property type="entry name" value="NUCLEOTIDE KINASE"/>
    <property type="match status" value="1"/>
</dbReference>
<evidence type="ECO:0000313" key="9">
    <source>
        <dbReference type="Proteomes" id="UP001500121"/>
    </source>
</evidence>
<comment type="pathway">
    <text evidence="5">Purine metabolism; AMP biosynthesis via salvage pathway; AMP from ADP: step 1/1.</text>
</comment>
<comment type="subcellular location">
    <subcellularLocation>
        <location evidence="5 7">Cytoplasm</location>
    </subcellularLocation>
</comment>
<feature type="binding site" evidence="5">
    <location>
        <position position="37"/>
    </location>
    <ligand>
        <name>AMP</name>
        <dbReference type="ChEBI" id="CHEBI:456215"/>
    </ligand>
</feature>
<keyword evidence="1 5" id="KW-0808">Transferase</keyword>
<comment type="similarity">
    <text evidence="5 6">Belongs to the adenylate kinase family.</text>
</comment>
<reference evidence="9" key="1">
    <citation type="journal article" date="2019" name="Int. J. Syst. Evol. Microbiol.">
        <title>The Global Catalogue of Microorganisms (GCM) 10K type strain sequencing project: providing services to taxonomists for standard genome sequencing and annotation.</title>
        <authorList>
            <consortium name="The Broad Institute Genomics Platform"/>
            <consortium name="The Broad Institute Genome Sequencing Center for Infectious Disease"/>
            <person name="Wu L."/>
            <person name="Ma J."/>
        </authorList>
    </citation>
    <scope>NUCLEOTIDE SEQUENCE [LARGE SCALE GENOMIC DNA]</scope>
    <source>
        <strain evidence="9">JCM 19015</strain>
    </source>
</reference>
<organism evidence="8 9">
    <name type="scientific">Amnibacterium soli</name>
    <dbReference type="NCBI Taxonomy" id="1282736"/>
    <lineage>
        <taxon>Bacteria</taxon>
        <taxon>Bacillati</taxon>
        <taxon>Actinomycetota</taxon>
        <taxon>Actinomycetes</taxon>
        <taxon>Micrococcales</taxon>
        <taxon>Microbacteriaceae</taxon>
        <taxon>Amnibacterium</taxon>
    </lineage>
</organism>
<comment type="function">
    <text evidence="5">Catalyzes the reversible transfer of the terminal phosphate group between ATP and AMP. Plays an important role in cellular energy homeostasis and in adenine nucleotide metabolism.</text>
</comment>
<comment type="caution">
    <text evidence="8">The sequence shown here is derived from an EMBL/GenBank/DDBJ whole genome shotgun (WGS) entry which is preliminary data.</text>
</comment>
<evidence type="ECO:0000256" key="2">
    <source>
        <dbReference type="ARBA" id="ARBA00022727"/>
    </source>
</evidence>
<feature type="binding site" evidence="5">
    <location>
        <position position="128"/>
    </location>
    <ligand>
        <name>ATP</name>
        <dbReference type="ChEBI" id="CHEBI:30616"/>
    </ligand>
</feature>
<feature type="binding site" evidence="5">
    <location>
        <begin position="86"/>
        <end position="89"/>
    </location>
    <ligand>
        <name>AMP</name>
        <dbReference type="ChEBI" id="CHEBI:456215"/>
    </ligand>
</feature>
<keyword evidence="4 5" id="KW-0418">Kinase</keyword>
<feature type="binding site" evidence="5">
    <location>
        <begin position="58"/>
        <end position="60"/>
    </location>
    <ligand>
        <name>AMP</name>
        <dbReference type="ChEBI" id="CHEBI:456215"/>
    </ligand>
</feature>
<comment type="subunit">
    <text evidence="5 7">Monomer.</text>
</comment>
<feature type="binding site" evidence="5">
    <location>
        <position position="145"/>
    </location>
    <ligand>
        <name>AMP</name>
        <dbReference type="ChEBI" id="CHEBI:456215"/>
    </ligand>
</feature>
<evidence type="ECO:0000256" key="7">
    <source>
        <dbReference type="RuleBase" id="RU003331"/>
    </source>
</evidence>
<keyword evidence="2 5" id="KW-0545">Nucleotide biosynthesis</keyword>
<evidence type="ECO:0000313" key="8">
    <source>
        <dbReference type="EMBL" id="GAA4756438.1"/>
    </source>
</evidence>
<dbReference type="RefSeq" id="WP_345482374.1">
    <property type="nucleotide sequence ID" value="NZ_BAABLP010000009.1"/>
</dbReference>
<dbReference type="PROSITE" id="PS00113">
    <property type="entry name" value="ADENYLATE_KINASE"/>
    <property type="match status" value="1"/>
</dbReference>
<feature type="binding site" evidence="5">
    <location>
        <position position="134"/>
    </location>
    <ligand>
        <name>AMP</name>
        <dbReference type="ChEBI" id="CHEBI:456215"/>
    </ligand>
</feature>
<keyword evidence="5" id="KW-0963">Cytoplasm</keyword>
<dbReference type="CDD" id="cd01428">
    <property type="entry name" value="ADK"/>
    <property type="match status" value="1"/>
</dbReference>
<dbReference type="InterPro" id="IPR033690">
    <property type="entry name" value="Adenylat_kinase_CS"/>
</dbReference>
<feature type="binding site" evidence="5">
    <location>
        <position position="93"/>
    </location>
    <ligand>
        <name>AMP</name>
        <dbReference type="ChEBI" id="CHEBI:456215"/>
    </ligand>
</feature>
<comment type="domain">
    <text evidence="5">Consists of three domains, a large central CORE domain and two small peripheral domains, NMPbind and LID, which undergo movements during catalysis. The LID domain closes over the site of phosphoryl transfer upon ATP binding. Assembling and dissambling the active center during each catalytic cycle provides an effective means to prevent ATP hydrolysis.</text>
</comment>